<gene>
    <name evidence="3" type="ORF">RR42_m2345</name>
</gene>
<keyword evidence="1" id="KW-0732">Signal</keyword>
<accession>A0A0C4Y3G3</accession>
<evidence type="ECO:0000259" key="2">
    <source>
        <dbReference type="PROSITE" id="PS50914"/>
    </source>
</evidence>
<dbReference type="Pfam" id="PF04972">
    <property type="entry name" value="BON"/>
    <property type="match status" value="3"/>
</dbReference>
<dbReference type="InterPro" id="IPR007055">
    <property type="entry name" value="BON_dom"/>
</dbReference>
<organism evidence="3 4">
    <name type="scientific">Cupriavidus basilensis</name>
    <dbReference type="NCBI Taxonomy" id="68895"/>
    <lineage>
        <taxon>Bacteria</taxon>
        <taxon>Pseudomonadati</taxon>
        <taxon>Pseudomonadota</taxon>
        <taxon>Betaproteobacteria</taxon>
        <taxon>Burkholderiales</taxon>
        <taxon>Burkholderiaceae</taxon>
        <taxon>Cupriavidus</taxon>
    </lineage>
</organism>
<feature type="domain" description="BON" evidence="2">
    <location>
        <begin position="41"/>
        <end position="111"/>
    </location>
</feature>
<evidence type="ECO:0000313" key="4">
    <source>
        <dbReference type="Proteomes" id="UP000031843"/>
    </source>
</evidence>
<reference evidence="3 4" key="1">
    <citation type="journal article" date="2015" name="Genome Announc.">
        <title>Complete Genome Sequence of Cupriavidus basilensis 4G11, Isolated from the Oak Ridge Field Research Center Site.</title>
        <authorList>
            <person name="Ray J."/>
            <person name="Waters R.J."/>
            <person name="Skerker J.M."/>
            <person name="Kuehl J.V."/>
            <person name="Price M.N."/>
            <person name="Huang J."/>
            <person name="Chakraborty R."/>
            <person name="Arkin A.P."/>
            <person name="Deutschbauer A."/>
        </authorList>
    </citation>
    <scope>NUCLEOTIDE SEQUENCE [LARGE SCALE GENOMIC DNA]</scope>
    <source>
        <strain evidence="3">4G11</strain>
    </source>
</reference>
<dbReference type="SMART" id="SM00749">
    <property type="entry name" value="BON"/>
    <property type="match status" value="3"/>
</dbReference>
<dbReference type="STRING" id="68895.RR42_m2345"/>
<dbReference type="Gene3D" id="3.30.1340.30">
    <property type="match status" value="3"/>
</dbReference>
<evidence type="ECO:0000256" key="1">
    <source>
        <dbReference type="ARBA" id="ARBA00022729"/>
    </source>
</evidence>
<evidence type="ECO:0000313" key="3">
    <source>
        <dbReference type="EMBL" id="AJG19737.1"/>
    </source>
</evidence>
<feature type="domain" description="BON" evidence="2">
    <location>
        <begin position="114"/>
        <end position="182"/>
    </location>
</feature>
<dbReference type="EMBL" id="CP010536">
    <property type="protein sequence ID" value="AJG19737.1"/>
    <property type="molecule type" value="Genomic_DNA"/>
</dbReference>
<dbReference type="InterPro" id="IPR014004">
    <property type="entry name" value="Transpt-assoc_nodulatn_dom_bac"/>
</dbReference>
<keyword evidence="4" id="KW-1185">Reference proteome</keyword>
<dbReference type="PANTHER" id="PTHR34606:SF4">
    <property type="entry name" value="OUTER MEMBRANE LIPOPROTEIN DOLP"/>
    <property type="match status" value="1"/>
</dbReference>
<dbReference type="AlphaFoldDB" id="A0A0C4Y3G3"/>
<feature type="domain" description="BON" evidence="2">
    <location>
        <begin position="185"/>
        <end position="252"/>
    </location>
</feature>
<dbReference type="Proteomes" id="UP000031843">
    <property type="component" value="Chromosome main"/>
</dbReference>
<dbReference type="PROSITE" id="PS50914">
    <property type="entry name" value="BON"/>
    <property type="match status" value="3"/>
</dbReference>
<protein>
    <submittedName>
        <fullName evidence="3">Osmotically inducible protein Y</fullName>
    </submittedName>
</protein>
<dbReference type="PANTHER" id="PTHR34606">
    <property type="entry name" value="BON DOMAIN-CONTAINING PROTEIN"/>
    <property type="match status" value="1"/>
</dbReference>
<dbReference type="KEGG" id="cbw:RR42_m2345"/>
<dbReference type="InterPro" id="IPR051686">
    <property type="entry name" value="Lipoprotein_DolP"/>
</dbReference>
<sequence length="252" mass="26978">MPAGAALICVNGNARHASKLESQSRQTDLVQMLARGRQMKTDMQIKQDVSDELAWDPAVDAATVGVEVNGGVVTLSGHLRTYVEKLAAERAAERVAGVKAVVVALDLRIPGAHDDEAIAQAARASLQWHAGLPAAGIKVRVEKGWVSLAGEVDWAYQRELAERSVEHLRGVAGVIDQITIRPRVAPPDVAKRIDAALRRHAHREAAHIQVEVLGGVVTLKGKVDSPQEREAAMGAAWSAPGVTRVIDHLTLL</sequence>
<proteinExistence type="predicted"/>
<name>A0A0C4Y3G3_9BURK</name>